<reference evidence="1 2" key="1">
    <citation type="submission" date="2013-05" db="EMBL/GenBank/DDBJ databases">
        <title>Draft genome of the parasitic nematode Anyclostoma ceylanicum.</title>
        <authorList>
            <person name="Mitreva M."/>
        </authorList>
    </citation>
    <scope>NUCLEOTIDE SEQUENCE [LARGE SCALE GENOMIC DNA]</scope>
</reference>
<protein>
    <submittedName>
        <fullName evidence="1">Uncharacterized protein</fullName>
    </submittedName>
</protein>
<name>A0A0D6LSW8_9BILA</name>
<dbReference type="Proteomes" id="UP000054495">
    <property type="component" value="Unassembled WGS sequence"/>
</dbReference>
<gene>
    <name evidence="1" type="ORF">ANCCEY_07786</name>
</gene>
<dbReference type="AlphaFoldDB" id="A0A0D6LSW8"/>
<sequence length="105" mass="11670">MRGGALLARPARECKNVEEIENKEIKDLRENRTSNAPKTKNSLDVLMGANLRASTLISVALQYVEQVDALAKKDTFVTITANACREISAEVENRLHLTSTCLLVW</sequence>
<evidence type="ECO:0000313" key="1">
    <source>
        <dbReference type="EMBL" id="EPB73136.1"/>
    </source>
</evidence>
<evidence type="ECO:0000313" key="2">
    <source>
        <dbReference type="Proteomes" id="UP000054495"/>
    </source>
</evidence>
<proteinExistence type="predicted"/>
<organism evidence="1 2">
    <name type="scientific">Ancylostoma ceylanicum</name>
    <dbReference type="NCBI Taxonomy" id="53326"/>
    <lineage>
        <taxon>Eukaryota</taxon>
        <taxon>Metazoa</taxon>
        <taxon>Ecdysozoa</taxon>
        <taxon>Nematoda</taxon>
        <taxon>Chromadorea</taxon>
        <taxon>Rhabditida</taxon>
        <taxon>Rhabditina</taxon>
        <taxon>Rhabditomorpha</taxon>
        <taxon>Strongyloidea</taxon>
        <taxon>Ancylostomatidae</taxon>
        <taxon>Ancylostomatinae</taxon>
        <taxon>Ancylostoma</taxon>
    </lineage>
</organism>
<keyword evidence="2" id="KW-1185">Reference proteome</keyword>
<accession>A0A0D6LSW8</accession>
<dbReference type="EMBL" id="KE125005">
    <property type="protein sequence ID" value="EPB73136.1"/>
    <property type="molecule type" value="Genomic_DNA"/>
</dbReference>